<sequence length="259" mass="27256">MRIGLVQFTAGPRVADNLAALSEHIRDAANKGATLIACPEASSQAFESGPLAEQAEDLDGTFATGLRELAEELGVTIVAGMFRPASERRVRNTALITGPGLHEGYDKIHAFDTASYRESDNIEPGTELVTFGHEGVTVGAAICFDIRFPDQFQELARRGADIIVVPTSWAGGDNKTEEWIALSRARALDAGAFIIAPDQANPDGSTGAKNNSEPLGVGHSVAVAPGGTVLAQGGFDEEVIVVDIDPADARRRRAAVPIL</sequence>
<feature type="domain" description="CN hydrolase" evidence="2">
    <location>
        <begin position="1"/>
        <end position="246"/>
    </location>
</feature>
<dbReference type="PROSITE" id="PS50263">
    <property type="entry name" value="CN_HYDROLASE"/>
    <property type="match status" value="1"/>
</dbReference>
<dbReference type="SUPFAM" id="SSF56317">
    <property type="entry name" value="Carbon-nitrogen hydrolase"/>
    <property type="match status" value="1"/>
</dbReference>
<keyword evidence="4" id="KW-1185">Reference proteome</keyword>
<gene>
    <name evidence="3" type="ORF">SAMN05444817_104160</name>
</gene>
<dbReference type="Pfam" id="PF00795">
    <property type="entry name" value="CN_hydrolase"/>
    <property type="match status" value="1"/>
</dbReference>
<organism evidence="3 4">
    <name type="scientific">Corynebacterium appendicis CIP 107643</name>
    <dbReference type="NCBI Taxonomy" id="1161099"/>
    <lineage>
        <taxon>Bacteria</taxon>
        <taxon>Bacillati</taxon>
        <taxon>Actinomycetota</taxon>
        <taxon>Actinomycetes</taxon>
        <taxon>Mycobacteriales</taxon>
        <taxon>Corynebacteriaceae</taxon>
        <taxon>Corynebacterium</taxon>
    </lineage>
</organism>
<dbReference type="GO" id="GO:0016787">
    <property type="term" value="F:hydrolase activity"/>
    <property type="evidence" value="ECO:0007669"/>
    <property type="project" value="UniProtKB-KW"/>
</dbReference>
<proteinExistence type="inferred from homology"/>
<evidence type="ECO:0000259" key="2">
    <source>
        <dbReference type="PROSITE" id="PS50263"/>
    </source>
</evidence>
<dbReference type="RefSeq" id="WP_076599096.1">
    <property type="nucleotide sequence ID" value="NZ_CP046976.1"/>
</dbReference>
<evidence type="ECO:0000313" key="3">
    <source>
        <dbReference type="EMBL" id="SIS45509.1"/>
    </source>
</evidence>
<evidence type="ECO:0000313" key="4">
    <source>
        <dbReference type="Proteomes" id="UP000186292"/>
    </source>
</evidence>
<name>A0A1N7J867_9CORY</name>
<comment type="similarity">
    <text evidence="1">Belongs to the carbon-nitrogen hydrolase superfamily. NIT1/NIT2 family.</text>
</comment>
<dbReference type="AlphaFoldDB" id="A0A1N7J867"/>
<dbReference type="PANTHER" id="PTHR23088:SF27">
    <property type="entry name" value="DEAMINATED GLUTATHIONE AMIDASE"/>
    <property type="match status" value="1"/>
</dbReference>
<keyword evidence="3" id="KW-0378">Hydrolase</keyword>
<dbReference type="EMBL" id="FTOF01000004">
    <property type="protein sequence ID" value="SIS45509.1"/>
    <property type="molecule type" value="Genomic_DNA"/>
</dbReference>
<dbReference type="PANTHER" id="PTHR23088">
    <property type="entry name" value="NITRILASE-RELATED"/>
    <property type="match status" value="1"/>
</dbReference>
<dbReference type="OrthoDB" id="9811121at2"/>
<protein>
    <submittedName>
        <fullName evidence="3">Predicted amidohydrolase</fullName>
    </submittedName>
</protein>
<dbReference type="STRING" id="1161099.SAMN05444817_104160"/>
<dbReference type="InterPro" id="IPR036526">
    <property type="entry name" value="C-N_Hydrolase_sf"/>
</dbReference>
<accession>A0A1N7J867</accession>
<evidence type="ECO:0000256" key="1">
    <source>
        <dbReference type="ARBA" id="ARBA00010613"/>
    </source>
</evidence>
<dbReference type="Proteomes" id="UP000186292">
    <property type="component" value="Unassembled WGS sequence"/>
</dbReference>
<dbReference type="InterPro" id="IPR003010">
    <property type="entry name" value="C-N_Hydrolase"/>
</dbReference>
<dbReference type="Gene3D" id="3.60.110.10">
    <property type="entry name" value="Carbon-nitrogen hydrolase"/>
    <property type="match status" value="1"/>
</dbReference>
<reference evidence="4" key="1">
    <citation type="submission" date="2017-01" db="EMBL/GenBank/DDBJ databases">
        <authorList>
            <person name="Varghese N."/>
            <person name="Submissions S."/>
        </authorList>
    </citation>
    <scope>NUCLEOTIDE SEQUENCE [LARGE SCALE GENOMIC DNA]</scope>
    <source>
        <strain evidence="4">DSM 44531</strain>
    </source>
</reference>